<dbReference type="EMBL" id="HACA01016617">
    <property type="protein sequence ID" value="CDW33978.1"/>
    <property type="molecule type" value="Transcribed_RNA"/>
</dbReference>
<dbReference type="AlphaFoldDB" id="A0A0K2U6X5"/>
<protein>
    <submittedName>
        <fullName evidence="1">Uncharacterized protein</fullName>
    </submittedName>
</protein>
<accession>A0A0K2U6X5</accession>
<organism evidence="1">
    <name type="scientific">Lepeophtheirus salmonis</name>
    <name type="common">Salmon louse</name>
    <name type="synonym">Caligus salmonis</name>
    <dbReference type="NCBI Taxonomy" id="72036"/>
    <lineage>
        <taxon>Eukaryota</taxon>
        <taxon>Metazoa</taxon>
        <taxon>Ecdysozoa</taxon>
        <taxon>Arthropoda</taxon>
        <taxon>Crustacea</taxon>
        <taxon>Multicrustacea</taxon>
        <taxon>Hexanauplia</taxon>
        <taxon>Copepoda</taxon>
        <taxon>Siphonostomatoida</taxon>
        <taxon>Caligidae</taxon>
        <taxon>Lepeophtheirus</taxon>
    </lineage>
</organism>
<evidence type="ECO:0000313" key="1">
    <source>
        <dbReference type="EMBL" id="CDW33978.1"/>
    </source>
</evidence>
<name>A0A0K2U6X5_LEPSM</name>
<reference evidence="1" key="1">
    <citation type="submission" date="2014-05" db="EMBL/GenBank/DDBJ databases">
        <authorList>
            <person name="Chronopoulou M."/>
        </authorList>
    </citation>
    <scope>NUCLEOTIDE SEQUENCE</scope>
    <source>
        <tissue evidence="1">Whole organism</tissue>
    </source>
</reference>
<proteinExistence type="predicted"/>
<sequence>MKCVRHRHSLTTLWMPAWLRERTLRLFVTFGYYCEKGSSSLKVGKEIMYIYGLKNARVICRVVSFRLLFCDYSSSLFNYSLQMRSEGSTYIIINISCRRLPLMRLLKGSEVCDATLVDSTGFDSKYMHPFLKIQRIQIEGLGSSKVFGAEIHVFFSNPSLLINHL</sequence>
<gene>
    <name evidence="1" type="primary">Dere\GG12977</name>
</gene>